<proteinExistence type="predicted"/>
<protein>
    <submittedName>
        <fullName evidence="1">RINT-1 / TIP-1 family</fullName>
    </submittedName>
</protein>
<dbReference type="GO" id="GO:0006890">
    <property type="term" value="P:retrograde vesicle-mediated transport, Golgi to endoplasmic reticulum"/>
    <property type="evidence" value="ECO:0007669"/>
    <property type="project" value="InterPro"/>
</dbReference>
<dbReference type="GO" id="GO:0070939">
    <property type="term" value="C:Dsl1/NZR complex"/>
    <property type="evidence" value="ECO:0007669"/>
    <property type="project" value="InterPro"/>
</dbReference>
<organism evidence="1">
    <name type="scientific">Prunus dulcis</name>
    <name type="common">Almond</name>
    <name type="synonym">Amygdalus dulcis</name>
    <dbReference type="NCBI Taxonomy" id="3755"/>
    <lineage>
        <taxon>Eukaryota</taxon>
        <taxon>Viridiplantae</taxon>
        <taxon>Streptophyta</taxon>
        <taxon>Embryophyta</taxon>
        <taxon>Tracheophyta</taxon>
        <taxon>Spermatophyta</taxon>
        <taxon>Magnoliopsida</taxon>
        <taxon>eudicotyledons</taxon>
        <taxon>Gunneridae</taxon>
        <taxon>Pentapetalae</taxon>
        <taxon>rosids</taxon>
        <taxon>fabids</taxon>
        <taxon>Rosales</taxon>
        <taxon>Rosaceae</taxon>
        <taxon>Amygdaloideae</taxon>
        <taxon>Amygdaleae</taxon>
        <taxon>Prunus</taxon>
    </lineage>
</organism>
<dbReference type="GO" id="GO:0006888">
    <property type="term" value="P:endoplasmic reticulum to Golgi vesicle-mediated transport"/>
    <property type="evidence" value="ECO:0007669"/>
    <property type="project" value="InterPro"/>
</dbReference>
<dbReference type="AlphaFoldDB" id="A0A4Y1RER4"/>
<dbReference type="InterPro" id="IPR007528">
    <property type="entry name" value="RINT1_Tip20"/>
</dbReference>
<evidence type="ECO:0000313" key="1">
    <source>
        <dbReference type="EMBL" id="BBH02740.1"/>
    </source>
</evidence>
<reference evidence="1" key="1">
    <citation type="journal article" date="2019" name="Science">
        <title>Mutation of a bHLH transcription factor allowed almond domestication.</title>
        <authorList>
            <person name="Sanchez-Perez R."/>
            <person name="Pavan S."/>
            <person name="Mazzeo R."/>
            <person name="Moldovan C."/>
            <person name="Aiese Cigliano R."/>
            <person name="Del Cueto J."/>
            <person name="Ricciardi F."/>
            <person name="Lotti C."/>
            <person name="Ricciardi L."/>
            <person name="Dicenta F."/>
            <person name="Lopez-Marques R.L."/>
            <person name="Lindberg Moller B."/>
        </authorList>
    </citation>
    <scope>NUCLEOTIDE SEQUENCE</scope>
</reference>
<dbReference type="Pfam" id="PF04437">
    <property type="entry name" value="RINT1_TIP1"/>
    <property type="match status" value="1"/>
</dbReference>
<name>A0A4Y1RER4_PRUDU</name>
<accession>A0A4Y1RER4</accession>
<dbReference type="GO" id="GO:0060628">
    <property type="term" value="P:regulation of ER to Golgi vesicle-mediated transport"/>
    <property type="evidence" value="ECO:0007669"/>
    <property type="project" value="TreeGrafter"/>
</dbReference>
<gene>
    <name evidence="1" type="ORF">Prudu_013409</name>
</gene>
<dbReference type="EMBL" id="AP019301">
    <property type="protein sequence ID" value="BBH02740.1"/>
    <property type="molecule type" value="Genomic_DNA"/>
</dbReference>
<dbReference type="PANTHER" id="PTHR13520">
    <property type="entry name" value="RAD50-INTERACTING PROTEIN 1 RINT-1"/>
    <property type="match status" value="1"/>
</dbReference>
<dbReference type="PANTHER" id="PTHR13520:SF0">
    <property type="entry name" value="RAD50-INTERACTING PROTEIN 1"/>
    <property type="match status" value="1"/>
</dbReference>
<dbReference type="PROSITE" id="PS51386">
    <property type="entry name" value="RINT1_TIP20"/>
    <property type="match status" value="1"/>
</dbReference>
<sequence>MKFSGFSLSGPQTSFTFKVREMEASSPCPRRSATSSQVPSLPKHTDISKDQLSFLNQQFRTQEDVLNKAPHLLTALHSHCSDLTSHLLDFQTTLNRRTVSWICRSFSAKTALHNLNLSLQNLSLLTSQRGSGSKKLQRVLGTELPRLSKEVLRIETIRSYLETTLQLEALVGDLEDAVLCFVNSHSGKMFSANPSDSGTKQEKFLQAIKALNDLEVLIDLLKLRPQWHHLLKSVDTRVDKSLVILRRQVFADHRALLASLGWPPKLSASQIEREKFSGLPNPLVLIQGDERKSYSNSFLALCAVQHLQTRREKRQLNLLGQNVCKEQLWAIDELVSPIASRIFSALAERYKEKEIKSEVIESWLHLIDLIVVFDKQLQSLGSSEISLFLGESERVGSPSGSISVLMLFCKRPDWLKIWAKIELENGCKKLKTDLKHERAWLVDDKYKDELHFDTKSEHFLLLTRIDYRAPLIAESALGITWEMVERCQTMPATSARIQFVRSSAVRFLWYFFKELLLRCKRTEILPDNPDDDALVRVSGSINAAKYVESKLRQWSDDVNFLEMKVAENDTSGLGKDESTDSSFFGEEIKILAELATNWLMEIISVLLHQFETLSRAFVQKLKHDEQQLEGSTHVEVSAAMDLSISVEFIEPLDVLRSHLVLLRMSLNPKDFLDLWRCVAEGLDHFISCSGIQSLDNVSSQFETDMQALFSVFQPFCVRPDAFFPCTREIIKQLKMNTGRR</sequence>